<dbReference type="EC" id="2.7.1.170" evidence="1"/>
<dbReference type="PANTHER" id="PTHR30605">
    <property type="entry name" value="ANHYDRO-N-ACETYLMURAMIC ACID KINASE"/>
    <property type="match status" value="1"/>
</dbReference>
<evidence type="ECO:0000313" key="2">
    <source>
        <dbReference type="Proteomes" id="UP000318878"/>
    </source>
</evidence>
<name>A0A5C5UVP2_9BACT</name>
<dbReference type="GO" id="GO:0006040">
    <property type="term" value="P:amino sugar metabolic process"/>
    <property type="evidence" value="ECO:0007669"/>
    <property type="project" value="InterPro"/>
</dbReference>
<dbReference type="Proteomes" id="UP000318878">
    <property type="component" value="Unassembled WGS sequence"/>
</dbReference>
<accession>A0A5C5UVP2</accession>
<proteinExistence type="predicted"/>
<keyword evidence="1" id="KW-0808">Transferase</keyword>
<organism evidence="1 2">
    <name type="scientific">Blastopirellula retiformator</name>
    <dbReference type="NCBI Taxonomy" id="2527970"/>
    <lineage>
        <taxon>Bacteria</taxon>
        <taxon>Pseudomonadati</taxon>
        <taxon>Planctomycetota</taxon>
        <taxon>Planctomycetia</taxon>
        <taxon>Pirellulales</taxon>
        <taxon>Pirellulaceae</taxon>
        <taxon>Blastopirellula</taxon>
    </lineage>
</organism>
<dbReference type="Gene3D" id="3.30.420.40">
    <property type="match status" value="1"/>
</dbReference>
<sequence>MPSDATISLERRRWFLGTAVGLRAETVDGVVIATRGRGLEAIVEVVSEGYVELPKPIAITLREHLQGEPVSPSERVELSRQIAELQTVVVERLLHEVDLDARQVAIGLSGPTAWRQMGETWGPETIGAPELVAEATGATVIDAFAERNVAAGGAGGPLEALPLWLLFSPPQWSSAGRPTIAVTFDETVDAYFIPPRRIGADIPPIFWSPVAPGRLLQDELQRTQPAAAGKSKFEAVLRAWREIESLYQPPIWRPDLFDLTPFVDAAAGRVDENQGESLLRRFWQDQVIHAIQADLPTSAAAQRLVLLGEPLGVEEIANAIRDRTELTVETATDIGWSPRIRGPVVAALLAYSALERFPADITTLTGSKAARVLGRITPGSPANWQYCLEQLATAPCGKMPLRNAV</sequence>
<comment type="caution">
    <text evidence="1">The sequence shown here is derived from an EMBL/GenBank/DDBJ whole genome shotgun (WGS) entry which is preliminary data.</text>
</comment>
<protein>
    <submittedName>
        <fullName evidence="1">Anhydro-N-acetylmuramic acid kinase</fullName>
        <ecNumber evidence="1">2.7.1.170</ecNumber>
    </submittedName>
</protein>
<evidence type="ECO:0000313" key="1">
    <source>
        <dbReference type="EMBL" id="TWT29673.1"/>
    </source>
</evidence>
<dbReference type="Pfam" id="PF03702">
    <property type="entry name" value="AnmK"/>
    <property type="match status" value="1"/>
</dbReference>
<dbReference type="EMBL" id="SJPF01000007">
    <property type="protein sequence ID" value="TWT29673.1"/>
    <property type="molecule type" value="Genomic_DNA"/>
</dbReference>
<keyword evidence="1" id="KW-0418">Kinase</keyword>
<dbReference type="GO" id="GO:0005524">
    <property type="term" value="F:ATP binding"/>
    <property type="evidence" value="ECO:0007669"/>
    <property type="project" value="InterPro"/>
</dbReference>
<dbReference type="GO" id="GO:0016301">
    <property type="term" value="F:kinase activity"/>
    <property type="evidence" value="ECO:0007669"/>
    <property type="project" value="UniProtKB-KW"/>
</dbReference>
<dbReference type="PANTHER" id="PTHR30605:SF0">
    <property type="entry name" value="ANHYDRO-N-ACETYLMURAMIC ACID KINASE"/>
    <property type="match status" value="1"/>
</dbReference>
<dbReference type="AlphaFoldDB" id="A0A5C5UVP2"/>
<dbReference type="GO" id="GO:0016773">
    <property type="term" value="F:phosphotransferase activity, alcohol group as acceptor"/>
    <property type="evidence" value="ECO:0007669"/>
    <property type="project" value="InterPro"/>
</dbReference>
<dbReference type="RefSeq" id="WP_186767842.1">
    <property type="nucleotide sequence ID" value="NZ_SJPF01000007.1"/>
</dbReference>
<reference evidence="1 2" key="1">
    <citation type="submission" date="2019-02" db="EMBL/GenBank/DDBJ databases">
        <title>Deep-cultivation of Planctomycetes and their phenomic and genomic characterization uncovers novel biology.</title>
        <authorList>
            <person name="Wiegand S."/>
            <person name="Jogler M."/>
            <person name="Boedeker C."/>
            <person name="Pinto D."/>
            <person name="Vollmers J."/>
            <person name="Rivas-Marin E."/>
            <person name="Kohn T."/>
            <person name="Peeters S.H."/>
            <person name="Heuer A."/>
            <person name="Rast P."/>
            <person name="Oberbeckmann S."/>
            <person name="Bunk B."/>
            <person name="Jeske O."/>
            <person name="Meyerdierks A."/>
            <person name="Storesund J.E."/>
            <person name="Kallscheuer N."/>
            <person name="Luecker S."/>
            <person name="Lage O.M."/>
            <person name="Pohl T."/>
            <person name="Merkel B.J."/>
            <person name="Hornburger P."/>
            <person name="Mueller R.-W."/>
            <person name="Bruemmer F."/>
            <person name="Labrenz M."/>
            <person name="Spormann A.M."/>
            <person name="Op Den Camp H."/>
            <person name="Overmann J."/>
            <person name="Amann R."/>
            <person name="Jetten M.S.M."/>
            <person name="Mascher T."/>
            <person name="Medema M.H."/>
            <person name="Devos D.P."/>
            <person name="Kaster A.-K."/>
            <person name="Ovreas L."/>
            <person name="Rohde M."/>
            <person name="Galperin M.Y."/>
            <person name="Jogler C."/>
        </authorList>
    </citation>
    <scope>NUCLEOTIDE SEQUENCE [LARGE SCALE GENOMIC DNA]</scope>
    <source>
        <strain evidence="1 2">Enr8</strain>
    </source>
</reference>
<dbReference type="InterPro" id="IPR005338">
    <property type="entry name" value="Anhydro_N_Ac-Mur_kinase"/>
</dbReference>
<keyword evidence="2" id="KW-1185">Reference proteome</keyword>
<dbReference type="GO" id="GO:0009254">
    <property type="term" value="P:peptidoglycan turnover"/>
    <property type="evidence" value="ECO:0007669"/>
    <property type="project" value="InterPro"/>
</dbReference>
<gene>
    <name evidence="1" type="primary">anmK_2</name>
    <name evidence="1" type="ORF">Enr8_48610</name>
</gene>